<gene>
    <name evidence="1" type="ORF">PAI11_20410</name>
</gene>
<name>H0E5F0_9ACTN</name>
<keyword evidence="2" id="KW-1185">Reference proteome</keyword>
<dbReference type="AlphaFoldDB" id="H0E5F0"/>
<proteinExistence type="predicted"/>
<protein>
    <submittedName>
        <fullName evidence="1">Uncharacterized protein</fullName>
    </submittedName>
</protein>
<dbReference type="Proteomes" id="UP000005143">
    <property type="component" value="Unassembled WGS sequence"/>
</dbReference>
<organism evidence="1 2">
    <name type="scientific">Patulibacter medicamentivorans</name>
    <dbReference type="NCBI Taxonomy" id="1097667"/>
    <lineage>
        <taxon>Bacteria</taxon>
        <taxon>Bacillati</taxon>
        <taxon>Actinomycetota</taxon>
        <taxon>Thermoleophilia</taxon>
        <taxon>Solirubrobacterales</taxon>
        <taxon>Patulibacteraceae</taxon>
        <taxon>Patulibacter</taxon>
    </lineage>
</organism>
<dbReference type="EMBL" id="AGUD01000164">
    <property type="protein sequence ID" value="EHN11095.1"/>
    <property type="molecule type" value="Genomic_DNA"/>
</dbReference>
<sequence>MLDALPTDDLRAAIDALPATERRAAQVLPPATALLDDVGGLADGLRPVTAATRRALPSLVSALGRDDGIGAFTAIGRQATPVLSQAGPVLGEARDPAALIAPLAGPLGPLSRYLAPYHDDIVDAVVGFNRWGNFGFPDGRASGARAVRFSMVLTCHVGRNPYPRPGEASTKDRRSCR</sequence>
<reference evidence="1 2" key="1">
    <citation type="journal article" date="2013" name="Biodegradation">
        <title>Quantitative proteomic analysis of ibuprofen-degrading Patulibacter sp. strain I11.</title>
        <authorList>
            <person name="Almeida B."/>
            <person name="Kjeldal H."/>
            <person name="Lolas I."/>
            <person name="Knudsen A.D."/>
            <person name="Carvalho G."/>
            <person name="Nielsen K.L."/>
            <person name="Barreto Crespo M.T."/>
            <person name="Stensballe A."/>
            <person name="Nielsen J.L."/>
        </authorList>
    </citation>
    <scope>NUCLEOTIDE SEQUENCE [LARGE SCALE GENOMIC DNA]</scope>
    <source>
        <strain evidence="1 2">I11</strain>
    </source>
</reference>
<evidence type="ECO:0000313" key="1">
    <source>
        <dbReference type="EMBL" id="EHN11095.1"/>
    </source>
</evidence>
<comment type="caution">
    <text evidence="1">The sequence shown here is derived from an EMBL/GenBank/DDBJ whole genome shotgun (WGS) entry which is preliminary data.</text>
</comment>
<accession>H0E5F0</accession>
<evidence type="ECO:0000313" key="2">
    <source>
        <dbReference type="Proteomes" id="UP000005143"/>
    </source>
</evidence>